<feature type="domain" description="Yip1" evidence="8">
    <location>
        <begin position="101"/>
        <end position="263"/>
    </location>
</feature>
<dbReference type="AlphaFoldDB" id="A0AAX6MXZ0"/>
<dbReference type="Pfam" id="PF04893">
    <property type="entry name" value="Yip1"/>
    <property type="match status" value="1"/>
</dbReference>
<evidence type="ECO:0000256" key="7">
    <source>
        <dbReference type="SAM" id="MobiDB-lite"/>
    </source>
</evidence>
<keyword evidence="5 6" id="KW-0472">Membrane</keyword>
<accession>A0AAX6MXZ0</accession>
<comment type="subcellular location">
    <subcellularLocation>
        <location evidence="6">Golgi apparatus membrane</location>
        <topology evidence="6">Multi-pass membrane protein</topology>
    </subcellularLocation>
    <subcellularLocation>
        <location evidence="1">Membrane</location>
        <topology evidence="1">Multi-pass membrane protein</topology>
    </subcellularLocation>
</comment>
<evidence type="ECO:0000256" key="2">
    <source>
        <dbReference type="ARBA" id="ARBA00010596"/>
    </source>
</evidence>
<protein>
    <recommendedName>
        <fullName evidence="6">Protein YIP</fullName>
    </recommendedName>
</protein>
<evidence type="ECO:0000256" key="4">
    <source>
        <dbReference type="ARBA" id="ARBA00022989"/>
    </source>
</evidence>
<keyword evidence="3 6" id="KW-0812">Transmembrane</keyword>
<keyword evidence="4 6" id="KW-1133">Transmembrane helix</keyword>
<dbReference type="GO" id="GO:0031267">
    <property type="term" value="F:small GTPase binding"/>
    <property type="evidence" value="ECO:0007669"/>
    <property type="project" value="InterPro"/>
</dbReference>
<dbReference type="GO" id="GO:0016192">
    <property type="term" value="P:vesicle-mediated transport"/>
    <property type="evidence" value="ECO:0007669"/>
    <property type="project" value="InterPro"/>
</dbReference>
<name>A0AAX6MXZ0_9PEZI</name>
<dbReference type="InterPro" id="IPR006977">
    <property type="entry name" value="Yip1_dom"/>
</dbReference>
<dbReference type="PANTHER" id="PTHR12822:SF2">
    <property type="entry name" value="PROTEIN YIPF"/>
    <property type="match status" value="1"/>
</dbReference>
<comment type="similarity">
    <text evidence="2 6">Belongs to the YIP1 family.</text>
</comment>
<sequence length="302" mass="31964">MANAGYDAVVDIDDEGDLGHTDLQEDLEFHNSNFNDPQGGGGSSTRKGAPSISSGLPPPATAGSGSGGVGSSKRYLWTMSFYAQFFDVDTSSVLARCWAALYPRANFLDVLEGNPDLYGPFWIATTVVLILFLGGTISSYLASEGKGSFAYDFKLLSGAAGLIYGYTLVLPVVLFGALRYFGSESANLLECWALYGYSNLIWIPVALISWSPITILNWVFVGVGFGLSVAFLLRNLYPVLSATDRQTSKILLILVVALHAGLAIAIKVLFFAAGSPVAGDKPGDTPPAAGGDKPEGDAMFLF</sequence>
<feature type="transmembrane region" description="Helical" evidence="6">
    <location>
        <begin position="201"/>
        <end position="229"/>
    </location>
</feature>
<evidence type="ECO:0000256" key="5">
    <source>
        <dbReference type="ARBA" id="ARBA00023136"/>
    </source>
</evidence>
<comment type="caution">
    <text evidence="9">The sequence shown here is derived from an EMBL/GenBank/DDBJ whole genome shotgun (WGS) entry which is preliminary data.</text>
</comment>
<dbReference type="InterPro" id="IPR039765">
    <property type="entry name" value="Yip5/YIPF1/YIPF2"/>
</dbReference>
<keyword evidence="10" id="KW-1185">Reference proteome</keyword>
<organism evidence="9 10">
    <name type="scientific">Daldinia eschscholtzii</name>
    <dbReference type="NCBI Taxonomy" id="292717"/>
    <lineage>
        <taxon>Eukaryota</taxon>
        <taxon>Fungi</taxon>
        <taxon>Dikarya</taxon>
        <taxon>Ascomycota</taxon>
        <taxon>Pezizomycotina</taxon>
        <taxon>Sordariomycetes</taxon>
        <taxon>Xylariomycetidae</taxon>
        <taxon>Xylariales</taxon>
        <taxon>Hypoxylaceae</taxon>
        <taxon>Daldinia</taxon>
    </lineage>
</organism>
<evidence type="ECO:0000256" key="6">
    <source>
        <dbReference type="RuleBase" id="RU361264"/>
    </source>
</evidence>
<evidence type="ECO:0000313" key="10">
    <source>
        <dbReference type="Proteomes" id="UP001369815"/>
    </source>
</evidence>
<dbReference type="PANTHER" id="PTHR12822">
    <property type="entry name" value="PROTEIN YIPF"/>
    <property type="match status" value="1"/>
</dbReference>
<dbReference type="EMBL" id="JBANMG010000001">
    <property type="protein sequence ID" value="KAK6957386.1"/>
    <property type="molecule type" value="Genomic_DNA"/>
</dbReference>
<evidence type="ECO:0000313" key="9">
    <source>
        <dbReference type="EMBL" id="KAK6957386.1"/>
    </source>
</evidence>
<gene>
    <name evidence="9" type="ORF">Daesc_000170</name>
</gene>
<feature type="region of interest" description="Disordered" evidence="7">
    <location>
        <begin position="29"/>
        <end position="67"/>
    </location>
</feature>
<evidence type="ECO:0000256" key="1">
    <source>
        <dbReference type="ARBA" id="ARBA00004141"/>
    </source>
</evidence>
<feature type="transmembrane region" description="Helical" evidence="6">
    <location>
        <begin position="155"/>
        <end position="181"/>
    </location>
</feature>
<dbReference type="Proteomes" id="UP001369815">
    <property type="component" value="Unassembled WGS sequence"/>
</dbReference>
<reference evidence="9 10" key="1">
    <citation type="journal article" date="2024" name="Front Chem Biol">
        <title>Unveiling the potential of Daldinia eschscholtzii MFLUCC 19-0629 through bioactivity and bioinformatics studies for enhanced sustainable agriculture production.</title>
        <authorList>
            <person name="Brooks S."/>
            <person name="Weaver J.A."/>
            <person name="Klomchit A."/>
            <person name="Alharthi S.A."/>
            <person name="Onlamun T."/>
            <person name="Nurani R."/>
            <person name="Vong T.K."/>
            <person name="Alberti F."/>
            <person name="Greco C."/>
        </authorList>
    </citation>
    <scope>NUCLEOTIDE SEQUENCE [LARGE SCALE GENOMIC DNA]</scope>
    <source>
        <strain evidence="9">MFLUCC 19-0629</strain>
    </source>
</reference>
<feature type="transmembrane region" description="Helical" evidence="6">
    <location>
        <begin position="250"/>
        <end position="273"/>
    </location>
</feature>
<dbReference type="GO" id="GO:0000139">
    <property type="term" value="C:Golgi membrane"/>
    <property type="evidence" value="ECO:0007669"/>
    <property type="project" value="UniProtKB-SubCell"/>
</dbReference>
<feature type="transmembrane region" description="Helical" evidence="6">
    <location>
        <begin position="121"/>
        <end position="143"/>
    </location>
</feature>
<comment type="caution">
    <text evidence="6">Lacks conserved residue(s) required for the propagation of feature annotation.</text>
</comment>
<evidence type="ECO:0000256" key="3">
    <source>
        <dbReference type="ARBA" id="ARBA00022692"/>
    </source>
</evidence>
<evidence type="ECO:0000259" key="8">
    <source>
        <dbReference type="Pfam" id="PF04893"/>
    </source>
</evidence>
<proteinExistence type="inferred from homology"/>